<dbReference type="Proteomes" id="UP000295192">
    <property type="component" value="Unassembled WGS sequence"/>
</dbReference>
<gene>
    <name evidence="2" type="ORF">AWZ03_014297</name>
</gene>
<protein>
    <submittedName>
        <fullName evidence="2">Uncharacterized protein</fullName>
    </submittedName>
</protein>
<reference evidence="2 3" key="1">
    <citation type="journal article" date="2019" name="J. Hered.">
        <title>An Improved Genome Assembly for Drosophila navojoa, the Basal Species in the mojavensis Cluster.</title>
        <authorList>
            <person name="Vanderlinde T."/>
            <person name="Dupim E.G."/>
            <person name="Nazario-Yepiz N.O."/>
            <person name="Carvalho A.B."/>
        </authorList>
    </citation>
    <scope>NUCLEOTIDE SEQUENCE [LARGE SCALE GENOMIC DNA]</scope>
    <source>
        <strain evidence="2">Navoj_Jal97</strain>
        <tissue evidence="2">Whole organism</tissue>
    </source>
</reference>
<dbReference type="AlphaFoldDB" id="A0A484ASB9"/>
<evidence type="ECO:0000256" key="1">
    <source>
        <dbReference type="SAM" id="MobiDB-lite"/>
    </source>
</evidence>
<organism evidence="2 3">
    <name type="scientific">Drosophila navojoa</name>
    <name type="common">Fruit fly</name>
    <dbReference type="NCBI Taxonomy" id="7232"/>
    <lineage>
        <taxon>Eukaryota</taxon>
        <taxon>Metazoa</taxon>
        <taxon>Ecdysozoa</taxon>
        <taxon>Arthropoda</taxon>
        <taxon>Hexapoda</taxon>
        <taxon>Insecta</taxon>
        <taxon>Pterygota</taxon>
        <taxon>Neoptera</taxon>
        <taxon>Endopterygota</taxon>
        <taxon>Diptera</taxon>
        <taxon>Brachycera</taxon>
        <taxon>Muscomorpha</taxon>
        <taxon>Ephydroidea</taxon>
        <taxon>Drosophilidae</taxon>
        <taxon>Drosophila</taxon>
    </lineage>
</organism>
<sequence>MGDIISYFSEQAGATRQQAAGTRQEAGGWRQEAAGRQLKKLPLKQTSKRVTRAAKAAAAVIGIASSERGNTQHARSNNIDNAVFICNIDNMP</sequence>
<feature type="compositionally biased region" description="Low complexity" evidence="1">
    <location>
        <begin position="15"/>
        <end position="28"/>
    </location>
</feature>
<keyword evidence="3" id="KW-1185">Reference proteome</keyword>
<name>A0A484ASB9_DRONA</name>
<comment type="caution">
    <text evidence="2">The sequence shown here is derived from an EMBL/GenBank/DDBJ whole genome shotgun (WGS) entry which is preliminary data.</text>
</comment>
<feature type="region of interest" description="Disordered" evidence="1">
    <location>
        <begin position="15"/>
        <end position="37"/>
    </location>
</feature>
<accession>A0A484ASB9</accession>
<proteinExistence type="predicted"/>
<dbReference type="EMBL" id="LSRL02001188">
    <property type="protein sequence ID" value="TDG39278.1"/>
    <property type="molecule type" value="Genomic_DNA"/>
</dbReference>
<evidence type="ECO:0000313" key="2">
    <source>
        <dbReference type="EMBL" id="TDG39278.1"/>
    </source>
</evidence>
<evidence type="ECO:0000313" key="3">
    <source>
        <dbReference type="Proteomes" id="UP000295192"/>
    </source>
</evidence>